<feature type="transmembrane region" description="Helical" evidence="7">
    <location>
        <begin position="275"/>
        <end position="296"/>
    </location>
</feature>
<gene>
    <name evidence="8" type="ORF">GCM10010126_39850</name>
</gene>
<organism evidence="8 9">
    <name type="scientific">Planomonospora parontospora</name>
    <dbReference type="NCBI Taxonomy" id="58119"/>
    <lineage>
        <taxon>Bacteria</taxon>
        <taxon>Bacillati</taxon>
        <taxon>Actinomycetota</taxon>
        <taxon>Actinomycetes</taxon>
        <taxon>Streptosporangiales</taxon>
        <taxon>Streptosporangiaceae</taxon>
        <taxon>Planomonospora</taxon>
    </lineage>
</organism>
<keyword evidence="4 7" id="KW-0812">Transmembrane</keyword>
<evidence type="ECO:0000256" key="7">
    <source>
        <dbReference type="SAM" id="Phobius"/>
    </source>
</evidence>
<dbReference type="AlphaFoldDB" id="A0AA37BIK1"/>
<dbReference type="Proteomes" id="UP000627984">
    <property type="component" value="Unassembled WGS sequence"/>
</dbReference>
<feature type="transmembrane region" description="Helical" evidence="7">
    <location>
        <begin position="134"/>
        <end position="152"/>
    </location>
</feature>
<dbReference type="Pfam" id="PF03916">
    <property type="entry name" value="NrfD"/>
    <property type="match status" value="1"/>
</dbReference>
<feature type="transmembrane region" description="Helical" evidence="7">
    <location>
        <begin position="172"/>
        <end position="196"/>
    </location>
</feature>
<evidence type="ECO:0000313" key="8">
    <source>
        <dbReference type="EMBL" id="GGK76622.1"/>
    </source>
</evidence>
<feature type="transmembrane region" description="Helical" evidence="7">
    <location>
        <begin position="51"/>
        <end position="70"/>
    </location>
</feature>
<evidence type="ECO:0000256" key="6">
    <source>
        <dbReference type="ARBA" id="ARBA00023136"/>
    </source>
</evidence>
<accession>A0AA37BIK1</accession>
<feature type="transmembrane region" description="Helical" evidence="7">
    <location>
        <begin position="208"/>
        <end position="228"/>
    </location>
</feature>
<dbReference type="Gene3D" id="1.20.1630.10">
    <property type="entry name" value="Formate dehydrogenase/DMSO reductase domain"/>
    <property type="match status" value="1"/>
</dbReference>
<keyword evidence="5 7" id="KW-1133">Transmembrane helix</keyword>
<evidence type="ECO:0000256" key="4">
    <source>
        <dbReference type="ARBA" id="ARBA00022692"/>
    </source>
</evidence>
<feature type="transmembrane region" description="Helical" evidence="7">
    <location>
        <begin position="248"/>
        <end position="268"/>
    </location>
</feature>
<reference evidence="8" key="2">
    <citation type="submission" date="2022-09" db="EMBL/GenBank/DDBJ databases">
        <authorList>
            <person name="Sun Q."/>
            <person name="Ohkuma M."/>
        </authorList>
    </citation>
    <scope>NUCLEOTIDE SEQUENCE</scope>
    <source>
        <strain evidence="8">JCM 3093</strain>
    </source>
</reference>
<dbReference type="InterPro" id="IPR005614">
    <property type="entry name" value="NrfD-like"/>
</dbReference>
<feature type="transmembrane region" description="Helical" evidence="7">
    <location>
        <begin position="90"/>
        <end position="113"/>
    </location>
</feature>
<evidence type="ECO:0000256" key="3">
    <source>
        <dbReference type="ARBA" id="ARBA00022475"/>
    </source>
</evidence>
<keyword evidence="6 7" id="KW-0472">Membrane</keyword>
<dbReference type="PANTHER" id="PTHR34856:SF2">
    <property type="entry name" value="PROTEIN NRFD"/>
    <property type="match status" value="1"/>
</dbReference>
<protein>
    <submittedName>
        <fullName evidence="8">Oxidoreductase</fullName>
    </submittedName>
</protein>
<evidence type="ECO:0000313" key="9">
    <source>
        <dbReference type="Proteomes" id="UP000627984"/>
    </source>
</evidence>
<dbReference type="GO" id="GO:0005886">
    <property type="term" value="C:plasma membrane"/>
    <property type="evidence" value="ECO:0007669"/>
    <property type="project" value="UniProtKB-SubCell"/>
</dbReference>
<comment type="similarity">
    <text evidence="2">Belongs to the NrfD family.</text>
</comment>
<feature type="transmembrane region" description="Helical" evidence="7">
    <location>
        <begin position="18"/>
        <end position="39"/>
    </location>
</feature>
<sequence length="298" mass="31162">MPHPAQAPLPEAAWGPLLASYVVLVGLPSGVTLTTWWLGRQRLSEAAAIDRYGAWGAMGALALISVLLIFDLGRPERFYSMITRFDNLGSPLAVGAKLIAAKMFLLAVLIYGFERGRRSANAAEPMAAGRKTGSVLAWVVVFISFALAVYPASLLSRSWASPLADSSGSALIFLITALLMGAAAVLLTVSVLGTVPGTRELLHAGRRALLLLLGCFAVTLLFEMLSLAGRAPDRLLAGEVLTGGSAAMFWGVVVAGGIAVPAVGLLFFRTHRKAVFVSAVAVLAGAAATRYLLFAVGQ</sequence>
<keyword evidence="3" id="KW-1003">Cell membrane</keyword>
<dbReference type="PANTHER" id="PTHR34856">
    <property type="entry name" value="PROTEIN NRFD"/>
    <property type="match status" value="1"/>
</dbReference>
<dbReference type="InterPro" id="IPR052049">
    <property type="entry name" value="Electron_transfer_protein"/>
</dbReference>
<reference evidence="8" key="1">
    <citation type="journal article" date="2014" name="Int. J. Syst. Evol. Microbiol.">
        <title>Complete genome sequence of Corynebacterium casei LMG S-19264T (=DSM 44701T), isolated from a smear-ripened cheese.</title>
        <authorList>
            <consortium name="US DOE Joint Genome Institute (JGI-PGF)"/>
            <person name="Walter F."/>
            <person name="Albersmeier A."/>
            <person name="Kalinowski J."/>
            <person name="Ruckert C."/>
        </authorList>
    </citation>
    <scope>NUCLEOTIDE SEQUENCE</scope>
    <source>
        <strain evidence="8">JCM 3093</strain>
    </source>
</reference>
<proteinExistence type="inferred from homology"/>
<name>A0AA37BIK1_9ACTN</name>
<comment type="subcellular location">
    <subcellularLocation>
        <location evidence="1">Cell membrane</location>
        <topology evidence="1">Multi-pass membrane protein</topology>
    </subcellularLocation>
</comment>
<evidence type="ECO:0000256" key="1">
    <source>
        <dbReference type="ARBA" id="ARBA00004651"/>
    </source>
</evidence>
<evidence type="ECO:0000256" key="2">
    <source>
        <dbReference type="ARBA" id="ARBA00008929"/>
    </source>
</evidence>
<evidence type="ECO:0000256" key="5">
    <source>
        <dbReference type="ARBA" id="ARBA00022989"/>
    </source>
</evidence>
<dbReference type="EMBL" id="BMQD01000012">
    <property type="protein sequence ID" value="GGK76622.1"/>
    <property type="molecule type" value="Genomic_DNA"/>
</dbReference>
<comment type="caution">
    <text evidence="8">The sequence shown here is derived from an EMBL/GenBank/DDBJ whole genome shotgun (WGS) entry which is preliminary data.</text>
</comment>